<dbReference type="InterPro" id="IPR008979">
    <property type="entry name" value="Galactose-bd-like_sf"/>
</dbReference>
<protein>
    <recommendedName>
        <fullName evidence="2">alpha-L-fucosidase</fullName>
        <ecNumber evidence="2">3.2.1.51</ecNumber>
    </recommendedName>
</protein>
<dbReference type="Gene3D" id="1.20.1270.70">
    <property type="entry name" value="Designed single chain three-helix bundle"/>
    <property type="match status" value="2"/>
</dbReference>
<dbReference type="Pfam" id="PF01120">
    <property type="entry name" value="Alpha_L_fucos"/>
    <property type="match status" value="1"/>
</dbReference>
<evidence type="ECO:0000313" key="10">
    <source>
        <dbReference type="EMBL" id="EEG31596.1"/>
    </source>
</evidence>
<dbReference type="EMBL" id="ACEC01000030">
    <property type="protein sequence ID" value="EEG31596.1"/>
    <property type="molecule type" value="Genomic_DNA"/>
</dbReference>
<dbReference type="InterPro" id="IPR000933">
    <property type="entry name" value="Glyco_hydro_29"/>
</dbReference>
<comment type="caution">
    <text evidence="10">The sequence shown here is derived from an EMBL/GenBank/DDBJ whole genome shotgun (WGS) entry which is preliminary data.</text>
</comment>
<dbReference type="HOGENOM" id="CLU_240798_0_0_9"/>
<dbReference type="SMART" id="SM00812">
    <property type="entry name" value="Alpha_L_fucos"/>
    <property type="match status" value="1"/>
</dbReference>
<feature type="domain" description="F5/8 type C" evidence="7">
    <location>
        <begin position="990"/>
        <end position="1095"/>
    </location>
</feature>
<sequence>MPIAAPLTTYAAAIGEPLERSSVNFTNRNEALKCSVLLPYINGDDVIGSTLTGQYTLSINSSSTNPGQNGDVSTYQWYIGDTRNGEYTPIDGETARTYAIKDSDLNKYIRFEVTPKANGLTGKAIKSDPVGPIMSEEEFAKISPRLKKTETYMESRNNLTSEITRRFSNVTYFTVDEKIGGTDNVGEALLNGSIYYYKNGTSMSFNEAKPEVVDGVVMVNKAFVTNVLDAPDYDFAGKDTVALDDVAAALNKQVFYATEALKEGANGNYRSTAQAEGLIVISDNPLDVDVVADRDVLNEMANQVYNLRATEEEMQWFHDAKLGMFIHWDPGTMTGSEIGWGRGPGPRKVTSKNVGYDLAYLDFDPTEFDAQDIVAKAKEMGCKYLIFTSKHHGGFASWNTNYFPEHSIMGTPYGQRAQEQEVDIVKQLAAAAHAQGLKFGLYYSPQDWYNNYCWSEEHYRWMETYLGHLTELMGNYGEIDVFWCDAIGSALTMYNNTTPTGWKEAWGAWDPRTILRRVKQLQPGIITNDRYVYRWEDPKPWDQGGLPEDIQGDYITPEQTTAGFDNKHAWESCLTIDGGNAWSYNGNTGAKDPVRVTGDLINNTVNDGNVLLNMGLMWNGQFSSRHADAFAAVGQWAQDNAEAVYNTRGGPYVEPGWGGSTYRNNPDGTTTLYLHVSPKTRGSKVITGNVLNISNPPDGKEYTTASLLGQPDVEIGFEKTETGYTITLPEGMSFADGRTMETIDTIIKLEENLDAAIENAVKKANNFIEAMDGEGYPAALTSYRSVIEAKRDALSSAEGDDAKKAALSDIKTIFSAFDTATAIYEATVTNTELIGKQIVGSNSWELAPEMKASMEGRIEAAIAALTSATVNAEELTRILTGLNTDAEYLRSLANMTVVTFNPDSSYIQPESAIKLHTDNPDLAIYYTLDGTEPTAQSKLYTGAITAPKQGAFQIKAAVFSGETQVGVTYQQYFFVNNSEEPANLLSGAGITCSDETISAFQLAKVIDGNHNTETNFGAETNSLTLTFDLGAAKSFNTLMLYENYYIGFNEVRNVTVESSEDGVNFTPLGTKWIQGVGSISFDTVKAQYVRVSMPACQGPILQEIELYNVQKPDMSYLNLTSSASKFIPGAPVDFTVNGEINDAAVNPSDVVYVVEPAEAGVMKGNTLRVSKDFEGAMISVTATVENGERTVRSNTVKLTTGANLTMDSVKADNYYSSDYVPEKAFDGIMTTRWATKGTGAHWIDINYMETGYNRFVIREYLDDGIFRLPGKTRLTDFKLQYKDPNTGEDVIIFDSANQTDYDVVYDRTSPTEIFPSSDPNLKYTYVDANGDIASTVHEFAFAKTIPSNNIKLVSDRGEITFWEIEAYGSLTPPEPPASNKTILNKVIEKAEALLGTDEFNNAIQSVQDSFQAVLAEAKDVAGYDYSTQEEIDAAWVSLMTEIHKLGLQQGNKDQLREHVELYSELNLDLYLDGDAKDNFVAALEAAKAMLENNDAVQSEVDAADDALVAAAQALVKRGDKTTLQSVVDSTASYVEDHYAKGWAEFAAARDAANVVLENPNVTQEEVDAATDALIEAMLNLRLKADKSLLNSVIAAAEALDLSGYTKASVEAFEAALNEAKATAADESLSVDEQNQVTEAVNRLSNAVNNLKKADGSAANLSVNGDGSITGGSGSAKTGEATPIAMAMAALLLAGSAIIIKKRK</sequence>
<dbReference type="GO" id="GO:0005764">
    <property type="term" value="C:lysosome"/>
    <property type="evidence" value="ECO:0007669"/>
    <property type="project" value="TreeGrafter"/>
</dbReference>
<dbReference type="eggNOG" id="COG3669">
    <property type="taxonomic scope" value="Bacteria"/>
</dbReference>
<dbReference type="Pfam" id="PF07554">
    <property type="entry name" value="FIVAR"/>
    <property type="match status" value="4"/>
</dbReference>
<dbReference type="GO" id="GO:0004560">
    <property type="term" value="F:alpha-L-fucosidase activity"/>
    <property type="evidence" value="ECO:0007669"/>
    <property type="project" value="InterPro"/>
</dbReference>
<keyword evidence="4" id="KW-0378">Hydrolase</keyword>
<dbReference type="STRING" id="537013.CLOSTMETH_00758"/>
<reference evidence="10 11" key="2">
    <citation type="submission" date="2009-02" db="EMBL/GenBank/DDBJ databases">
        <title>Draft genome sequence of Clostridium methylpentosum (DSM 5476).</title>
        <authorList>
            <person name="Sudarsanam P."/>
            <person name="Ley R."/>
            <person name="Guruge J."/>
            <person name="Turnbaugh P.J."/>
            <person name="Mahowald M."/>
            <person name="Liep D."/>
            <person name="Gordon J."/>
        </authorList>
    </citation>
    <scope>NUCLEOTIDE SEQUENCE [LARGE SCALE GENOMIC DNA]</scope>
    <source>
        <strain evidence="10 11">DSM 5476</strain>
    </source>
</reference>
<dbReference type="InterPro" id="IPR017853">
    <property type="entry name" value="GH"/>
</dbReference>
<keyword evidence="5" id="KW-0326">Glycosidase</keyword>
<dbReference type="PANTHER" id="PTHR10030">
    <property type="entry name" value="ALPHA-L-FUCOSIDASE"/>
    <property type="match status" value="1"/>
</dbReference>
<dbReference type="InterPro" id="IPR000421">
    <property type="entry name" value="FA58C"/>
</dbReference>
<accession>C0EAA4</accession>
<evidence type="ECO:0000259" key="7">
    <source>
        <dbReference type="Pfam" id="PF00754"/>
    </source>
</evidence>
<dbReference type="Gene3D" id="1.20.1270.90">
    <property type="entry name" value="AF1782-like"/>
    <property type="match status" value="2"/>
</dbReference>
<evidence type="ECO:0000256" key="3">
    <source>
        <dbReference type="ARBA" id="ARBA00022729"/>
    </source>
</evidence>
<dbReference type="SUPFAM" id="SSF49785">
    <property type="entry name" value="Galactose-binding domain-like"/>
    <property type="match status" value="2"/>
</dbReference>
<dbReference type="PANTHER" id="PTHR10030:SF37">
    <property type="entry name" value="ALPHA-L-FUCOSIDASE-RELATED"/>
    <property type="match status" value="1"/>
</dbReference>
<evidence type="ECO:0000313" key="11">
    <source>
        <dbReference type="Proteomes" id="UP000003340"/>
    </source>
</evidence>
<dbReference type="SUPFAM" id="SSF51445">
    <property type="entry name" value="(Trans)glycosidases"/>
    <property type="match status" value="1"/>
</dbReference>
<feature type="transmembrane region" description="Helical" evidence="6">
    <location>
        <begin position="1680"/>
        <end position="1699"/>
    </location>
</feature>
<reference evidence="10 11" key="1">
    <citation type="submission" date="2009-01" db="EMBL/GenBank/DDBJ databases">
        <authorList>
            <person name="Fulton L."/>
            <person name="Clifton S."/>
            <person name="Fulton B."/>
            <person name="Xu J."/>
            <person name="Minx P."/>
            <person name="Pepin K.H."/>
            <person name="Johnson M."/>
            <person name="Bhonagiri V."/>
            <person name="Nash W.E."/>
            <person name="Mardis E.R."/>
            <person name="Wilson R.K."/>
        </authorList>
    </citation>
    <scope>NUCLEOTIDE SEQUENCE [LARGE SCALE GENOMIC DNA]</scope>
    <source>
        <strain evidence="10 11">DSM 5476</strain>
    </source>
</reference>
<keyword evidence="6" id="KW-1133">Transmembrane helix</keyword>
<dbReference type="GO" id="GO:0016139">
    <property type="term" value="P:glycoside catabolic process"/>
    <property type="evidence" value="ECO:0007669"/>
    <property type="project" value="TreeGrafter"/>
</dbReference>
<name>C0EAA4_9FIRM</name>
<dbReference type="eggNOG" id="COG1196">
    <property type="taxonomic scope" value="Bacteria"/>
</dbReference>
<dbReference type="EC" id="3.2.1.51" evidence="2"/>
<dbReference type="InterPro" id="IPR057739">
    <property type="entry name" value="Glyco_hydro_29_N"/>
</dbReference>
<keyword evidence="6" id="KW-0812">Transmembrane</keyword>
<organism evidence="10 11">
    <name type="scientific">[Clostridium] methylpentosum DSM 5476</name>
    <dbReference type="NCBI Taxonomy" id="537013"/>
    <lineage>
        <taxon>Bacteria</taxon>
        <taxon>Bacillati</taxon>
        <taxon>Bacillota</taxon>
        <taxon>Clostridia</taxon>
        <taxon>Eubacteriales</taxon>
        <taxon>Oscillospiraceae</taxon>
        <taxon>Oscillospiraceae incertae sedis</taxon>
    </lineage>
</organism>
<evidence type="ECO:0000256" key="2">
    <source>
        <dbReference type="ARBA" id="ARBA00012662"/>
    </source>
</evidence>
<evidence type="ECO:0000256" key="1">
    <source>
        <dbReference type="ARBA" id="ARBA00007951"/>
    </source>
</evidence>
<evidence type="ECO:0000259" key="8">
    <source>
        <dbReference type="Pfam" id="PF01120"/>
    </source>
</evidence>
<dbReference type="Pfam" id="PF00754">
    <property type="entry name" value="F5_F8_type_C"/>
    <property type="match status" value="1"/>
</dbReference>
<feature type="domain" description="GH29D-like beta-sandwich" evidence="9">
    <location>
        <begin position="905"/>
        <end position="963"/>
    </location>
</feature>
<dbReference type="Gene3D" id="2.60.40.2700">
    <property type="match status" value="1"/>
</dbReference>
<keyword evidence="6" id="KW-0472">Membrane</keyword>
<keyword evidence="3" id="KW-0732">Signal</keyword>
<comment type="similarity">
    <text evidence="1">Belongs to the glycosyl hydrolase 29 family.</text>
</comment>
<feature type="domain" description="Glycoside hydrolase family 29 N-terminal" evidence="8">
    <location>
        <begin position="309"/>
        <end position="642"/>
    </location>
</feature>
<dbReference type="Proteomes" id="UP000003340">
    <property type="component" value="Unassembled WGS sequence"/>
</dbReference>
<dbReference type="Gene3D" id="3.20.20.80">
    <property type="entry name" value="Glycosidases"/>
    <property type="match status" value="1"/>
</dbReference>
<evidence type="ECO:0000256" key="4">
    <source>
        <dbReference type="ARBA" id="ARBA00022801"/>
    </source>
</evidence>
<dbReference type="GO" id="GO:0006004">
    <property type="term" value="P:fucose metabolic process"/>
    <property type="evidence" value="ECO:0007669"/>
    <property type="project" value="TreeGrafter"/>
</dbReference>
<dbReference type="InterPro" id="IPR059177">
    <property type="entry name" value="GH29D-like_dom"/>
</dbReference>
<dbReference type="Pfam" id="PF13290">
    <property type="entry name" value="CHB_HEX_C_1"/>
    <property type="match status" value="1"/>
</dbReference>
<evidence type="ECO:0000256" key="6">
    <source>
        <dbReference type="SAM" id="Phobius"/>
    </source>
</evidence>
<evidence type="ECO:0000256" key="5">
    <source>
        <dbReference type="ARBA" id="ARBA00023295"/>
    </source>
</evidence>
<gene>
    <name evidence="10" type="ORF">CLOSTMETH_00758</name>
</gene>
<dbReference type="Gene3D" id="2.60.120.260">
    <property type="entry name" value="Galactose-binding domain-like"/>
    <property type="match status" value="2"/>
</dbReference>
<keyword evidence="11" id="KW-1185">Reference proteome</keyword>
<evidence type="ECO:0000259" key="9">
    <source>
        <dbReference type="Pfam" id="PF13290"/>
    </source>
</evidence>
<proteinExistence type="inferred from homology"/>